<proteinExistence type="predicted"/>
<accession>A0ABQ8FT86</accession>
<evidence type="ECO:0000313" key="4">
    <source>
        <dbReference type="Proteomes" id="UP000774617"/>
    </source>
</evidence>
<keyword evidence="4" id="KW-1185">Reference proteome</keyword>
<organism evidence="3 4">
    <name type="scientific">Macrophomina phaseolina</name>
    <dbReference type="NCBI Taxonomy" id="35725"/>
    <lineage>
        <taxon>Eukaryota</taxon>
        <taxon>Fungi</taxon>
        <taxon>Dikarya</taxon>
        <taxon>Ascomycota</taxon>
        <taxon>Pezizomycotina</taxon>
        <taxon>Dothideomycetes</taxon>
        <taxon>Dothideomycetes incertae sedis</taxon>
        <taxon>Botryosphaeriales</taxon>
        <taxon>Botryosphaeriaceae</taxon>
        <taxon>Macrophomina</taxon>
    </lineage>
</organism>
<sequence>MLSFCKPRHLSLASLGLVLFNFLDVTAVDFLLLALAATWLQDFVEYALFACVFGLQGLRFPGPQLPSLCLPASQDLPPGARLSKPRKQRQRCLSTQAH</sequence>
<protein>
    <submittedName>
        <fullName evidence="3">Uncharacterized protein</fullName>
    </submittedName>
</protein>
<keyword evidence="2" id="KW-0472">Membrane</keyword>
<reference evidence="3 4" key="1">
    <citation type="journal article" date="2021" name="Nat. Commun.">
        <title>Genetic determinants of endophytism in the Arabidopsis root mycobiome.</title>
        <authorList>
            <person name="Mesny F."/>
            <person name="Miyauchi S."/>
            <person name="Thiergart T."/>
            <person name="Pickel B."/>
            <person name="Atanasova L."/>
            <person name="Karlsson M."/>
            <person name="Huettel B."/>
            <person name="Barry K.W."/>
            <person name="Haridas S."/>
            <person name="Chen C."/>
            <person name="Bauer D."/>
            <person name="Andreopoulos W."/>
            <person name="Pangilinan J."/>
            <person name="LaButti K."/>
            <person name="Riley R."/>
            <person name="Lipzen A."/>
            <person name="Clum A."/>
            <person name="Drula E."/>
            <person name="Henrissat B."/>
            <person name="Kohler A."/>
            <person name="Grigoriev I.V."/>
            <person name="Martin F.M."/>
            <person name="Hacquard S."/>
        </authorList>
    </citation>
    <scope>NUCLEOTIDE SEQUENCE [LARGE SCALE GENOMIC DNA]</scope>
    <source>
        <strain evidence="3 4">MPI-SDFR-AT-0080</strain>
    </source>
</reference>
<evidence type="ECO:0000256" key="2">
    <source>
        <dbReference type="SAM" id="Phobius"/>
    </source>
</evidence>
<name>A0ABQ8FT86_9PEZI</name>
<keyword evidence="2" id="KW-0812">Transmembrane</keyword>
<feature type="region of interest" description="Disordered" evidence="1">
    <location>
        <begin position="76"/>
        <end position="98"/>
    </location>
</feature>
<evidence type="ECO:0000256" key="1">
    <source>
        <dbReference type="SAM" id="MobiDB-lite"/>
    </source>
</evidence>
<dbReference type="EMBL" id="JAGTJR010000060">
    <property type="protein sequence ID" value="KAH7025405.1"/>
    <property type="molecule type" value="Genomic_DNA"/>
</dbReference>
<keyword evidence="2" id="KW-1133">Transmembrane helix</keyword>
<evidence type="ECO:0000313" key="3">
    <source>
        <dbReference type="EMBL" id="KAH7025405.1"/>
    </source>
</evidence>
<gene>
    <name evidence="3" type="ORF">B0J12DRAFT_686419</name>
</gene>
<comment type="caution">
    <text evidence="3">The sequence shown here is derived from an EMBL/GenBank/DDBJ whole genome shotgun (WGS) entry which is preliminary data.</text>
</comment>
<feature type="transmembrane region" description="Helical" evidence="2">
    <location>
        <begin position="12"/>
        <end position="37"/>
    </location>
</feature>
<dbReference type="Proteomes" id="UP000774617">
    <property type="component" value="Unassembled WGS sequence"/>
</dbReference>